<gene>
    <name evidence="2" type="ORF">MNBD_CHLOROFLEXI01-3954</name>
</gene>
<accession>A0A3B0UGX3</accession>
<organism evidence="2">
    <name type="scientific">hydrothermal vent metagenome</name>
    <dbReference type="NCBI Taxonomy" id="652676"/>
    <lineage>
        <taxon>unclassified sequences</taxon>
        <taxon>metagenomes</taxon>
        <taxon>ecological metagenomes</taxon>
    </lineage>
</organism>
<evidence type="ECO:0000313" key="2">
    <source>
        <dbReference type="EMBL" id="VAW30271.1"/>
    </source>
</evidence>
<proteinExistence type="predicted"/>
<sequence length="185" mass="19555">MAMTNTYTGANGTLTLANEDTPEGQDASAVVNTYGITTVGRVTGVDICVQTDLEAFHEIGRRHPTSLHPGNIRISGSVDRAYINGALLELLLGRGAGPTQIAEPYVQPTFNMTIALNDPAVPGTSASLELKGVKFQNWAYKMPEDDFVMENATFQALTISVLDREAPEGGGEAVAQIPEGFGGEA</sequence>
<protein>
    <submittedName>
        <fullName evidence="2">Uncharacterized protein</fullName>
    </submittedName>
</protein>
<dbReference type="AlphaFoldDB" id="A0A3B0UGX3"/>
<dbReference type="EMBL" id="UOEU01000038">
    <property type="protein sequence ID" value="VAW30271.1"/>
    <property type="molecule type" value="Genomic_DNA"/>
</dbReference>
<feature type="compositionally biased region" description="Polar residues" evidence="1">
    <location>
        <begin position="1"/>
        <end position="18"/>
    </location>
</feature>
<reference evidence="2" key="1">
    <citation type="submission" date="2018-06" db="EMBL/GenBank/DDBJ databases">
        <authorList>
            <person name="Zhirakovskaya E."/>
        </authorList>
    </citation>
    <scope>NUCLEOTIDE SEQUENCE</scope>
</reference>
<name>A0A3B0UGX3_9ZZZZ</name>
<feature type="region of interest" description="Disordered" evidence="1">
    <location>
        <begin position="1"/>
        <end position="21"/>
    </location>
</feature>
<evidence type="ECO:0000256" key="1">
    <source>
        <dbReference type="SAM" id="MobiDB-lite"/>
    </source>
</evidence>